<feature type="transmembrane region" description="Helical" evidence="1">
    <location>
        <begin position="15"/>
        <end position="32"/>
    </location>
</feature>
<keyword evidence="4" id="KW-1185">Reference proteome</keyword>
<evidence type="ECO:0000313" key="4">
    <source>
        <dbReference type="Proteomes" id="UP000789572"/>
    </source>
</evidence>
<proteinExistence type="predicted"/>
<dbReference type="InterPro" id="IPR050266">
    <property type="entry name" value="AB_hydrolase_sf"/>
</dbReference>
<evidence type="ECO:0000259" key="2">
    <source>
        <dbReference type="Pfam" id="PF00561"/>
    </source>
</evidence>
<dbReference type="GO" id="GO:0016020">
    <property type="term" value="C:membrane"/>
    <property type="evidence" value="ECO:0007669"/>
    <property type="project" value="TreeGrafter"/>
</dbReference>
<keyword evidence="1" id="KW-0812">Transmembrane</keyword>
<dbReference type="Proteomes" id="UP000789572">
    <property type="component" value="Unassembled WGS sequence"/>
</dbReference>
<dbReference type="Pfam" id="PF00561">
    <property type="entry name" value="Abhydrolase_1"/>
    <property type="match status" value="1"/>
</dbReference>
<name>A0A9N8ZQ16_9GLOM</name>
<dbReference type="PANTHER" id="PTHR43798:SF33">
    <property type="entry name" value="HYDROLASE, PUTATIVE (AFU_ORTHOLOGUE AFUA_2G14860)-RELATED"/>
    <property type="match status" value="1"/>
</dbReference>
<dbReference type="SUPFAM" id="SSF53474">
    <property type="entry name" value="alpha/beta-Hydrolases"/>
    <property type="match status" value="1"/>
</dbReference>
<dbReference type="InterPro" id="IPR029058">
    <property type="entry name" value="AB_hydrolase_fold"/>
</dbReference>
<feature type="domain" description="AB hydrolase-1" evidence="2">
    <location>
        <begin position="70"/>
        <end position="304"/>
    </location>
</feature>
<accession>A0A9N8ZQ16</accession>
<evidence type="ECO:0000313" key="3">
    <source>
        <dbReference type="EMBL" id="CAG8503062.1"/>
    </source>
</evidence>
<keyword evidence="1" id="KW-1133">Transmembrane helix</keyword>
<dbReference type="AlphaFoldDB" id="A0A9N8ZQ16"/>
<organism evidence="3 4">
    <name type="scientific">Paraglomus occultum</name>
    <dbReference type="NCBI Taxonomy" id="144539"/>
    <lineage>
        <taxon>Eukaryota</taxon>
        <taxon>Fungi</taxon>
        <taxon>Fungi incertae sedis</taxon>
        <taxon>Mucoromycota</taxon>
        <taxon>Glomeromycotina</taxon>
        <taxon>Glomeromycetes</taxon>
        <taxon>Paraglomerales</taxon>
        <taxon>Paraglomeraceae</taxon>
        <taxon>Paraglomus</taxon>
    </lineage>
</organism>
<evidence type="ECO:0000256" key="1">
    <source>
        <dbReference type="SAM" id="Phobius"/>
    </source>
</evidence>
<dbReference type="PANTHER" id="PTHR43798">
    <property type="entry name" value="MONOACYLGLYCEROL LIPASE"/>
    <property type="match status" value="1"/>
</dbReference>
<sequence length="320" mass="36466">MLTLTDSLAIITNNLLSIGIITLLTVVFIRGLKRSDAEDEQSIIKENSRYLTIRGKRLRLVCMIFDPEAPIIYFIHGLGGQAMQWECQIEYFRHKRFNVLAVDMVGAGKSDVSYSWDDYTTESLVDDLYEVTQNYPDNKLILVCHSYGCCLGAKLYPKIKDRVNGMVIISAKLELTETNDKNRKIVANLPNVMFDVLRLIDRLGGTRSSSVRRMISPKASEDVKRKQLTWNKQSRTPAFKRMMNGMVWLTQDEWRAVDCNLLMINGSEDEVSPPENLMKAVKTFKNVLIMNVDDTGHMPMVERPDSVNDAINEFIGQLSD</sequence>
<protein>
    <submittedName>
        <fullName evidence="3">9583_t:CDS:1</fullName>
    </submittedName>
</protein>
<reference evidence="3" key="1">
    <citation type="submission" date="2021-06" db="EMBL/GenBank/DDBJ databases">
        <authorList>
            <person name="Kallberg Y."/>
            <person name="Tangrot J."/>
            <person name="Rosling A."/>
        </authorList>
    </citation>
    <scope>NUCLEOTIDE SEQUENCE</scope>
    <source>
        <strain evidence="3">IA702</strain>
    </source>
</reference>
<comment type="caution">
    <text evidence="3">The sequence shown here is derived from an EMBL/GenBank/DDBJ whole genome shotgun (WGS) entry which is preliminary data.</text>
</comment>
<keyword evidence="1" id="KW-0472">Membrane</keyword>
<dbReference type="EMBL" id="CAJVPJ010000260">
    <property type="protein sequence ID" value="CAG8503062.1"/>
    <property type="molecule type" value="Genomic_DNA"/>
</dbReference>
<dbReference type="OrthoDB" id="428974at2759"/>
<dbReference type="InterPro" id="IPR000073">
    <property type="entry name" value="AB_hydrolase_1"/>
</dbReference>
<dbReference type="Gene3D" id="3.40.50.1820">
    <property type="entry name" value="alpha/beta hydrolase"/>
    <property type="match status" value="1"/>
</dbReference>
<gene>
    <name evidence="3" type="ORF">POCULU_LOCUS2673</name>
</gene>